<reference evidence="3 4" key="1">
    <citation type="journal article" date="2012" name="Stand. Genomic Sci.">
        <title>Genome sequence of the halotolerant bacterium Corynebacterium halotolerans type strain YIM 70093(T) (= DSM 44683(T)).</title>
        <authorList>
            <person name="Ruckert C."/>
            <person name="Albersmeier A."/>
            <person name="Al-Dilaimi A."/>
            <person name="Niehaus K."/>
            <person name="Szczepanowski R."/>
            <person name="Kalinowski J."/>
        </authorList>
    </citation>
    <scope>NUCLEOTIDE SEQUENCE [LARGE SCALE GENOMIC DNA]</scope>
    <source>
        <strain evidence="3">YIM 70093</strain>
    </source>
</reference>
<dbReference type="Proteomes" id="UP000011723">
    <property type="component" value="Chromosome"/>
</dbReference>
<feature type="compositionally biased region" description="Low complexity" evidence="1">
    <location>
        <begin position="48"/>
        <end position="122"/>
    </location>
</feature>
<evidence type="ECO:0000313" key="3">
    <source>
        <dbReference type="EMBL" id="AGF73421.1"/>
    </source>
</evidence>
<protein>
    <submittedName>
        <fullName evidence="3">Uncharacterized protein</fullName>
    </submittedName>
</protein>
<dbReference type="HOGENOM" id="CLU_075791_1_0_11"/>
<dbReference type="KEGG" id="chn:A605_12125"/>
<dbReference type="PATRIC" id="fig|1121362.3.peg.2463"/>
<evidence type="ECO:0000256" key="1">
    <source>
        <dbReference type="SAM" id="MobiDB-lite"/>
    </source>
</evidence>
<feature type="transmembrane region" description="Helical" evidence="2">
    <location>
        <begin position="20"/>
        <end position="39"/>
    </location>
</feature>
<name>M1P9S8_9CORY</name>
<evidence type="ECO:0000256" key="2">
    <source>
        <dbReference type="SAM" id="Phobius"/>
    </source>
</evidence>
<accession>M1P9S8</accession>
<dbReference type="OrthoDB" id="4772932at2"/>
<sequence length="256" mass="27233">MSNRRNQRLPEEIYVRRRVAAAVIILVLVALLVWGLVALNRGSDDEGGTSPAPTTTAEASPASDASAASAAADETTETVEAVGGADPAETTDTTDTESSAAVESSESSEASASSETTSPEATTEPKDSCGLSDLRITATSDQPSYAPDVQPTFYMTVDNPTAADCEINLDDNVLRFEVYDMKTNQRMWADTDCYPSVEDGTRTFPAGEERHFEAVWSRLGSAPGQCNNRQPVPDGSYYLHGVIGQNPSNAHSFNLG</sequence>
<keyword evidence="4" id="KW-1185">Reference proteome</keyword>
<proteinExistence type="predicted"/>
<keyword evidence="2" id="KW-1133">Transmembrane helix</keyword>
<feature type="region of interest" description="Disordered" evidence="1">
    <location>
        <begin position="42"/>
        <end position="131"/>
    </location>
</feature>
<keyword evidence="2" id="KW-0812">Transmembrane</keyword>
<dbReference type="STRING" id="1121362.A605_12125"/>
<evidence type="ECO:0000313" key="4">
    <source>
        <dbReference type="Proteomes" id="UP000011723"/>
    </source>
</evidence>
<organism evidence="3 4">
    <name type="scientific">Corynebacterium halotolerans YIM 70093 = DSM 44683</name>
    <dbReference type="NCBI Taxonomy" id="1121362"/>
    <lineage>
        <taxon>Bacteria</taxon>
        <taxon>Bacillati</taxon>
        <taxon>Actinomycetota</taxon>
        <taxon>Actinomycetes</taxon>
        <taxon>Mycobacteriales</taxon>
        <taxon>Corynebacteriaceae</taxon>
        <taxon>Corynebacterium</taxon>
    </lineage>
</organism>
<dbReference type="AlphaFoldDB" id="M1P9S8"/>
<gene>
    <name evidence="3" type="ORF">A605_12125</name>
</gene>
<keyword evidence="2" id="KW-0472">Membrane</keyword>
<dbReference type="RefSeq" id="WP_015401836.1">
    <property type="nucleotide sequence ID" value="NC_020302.1"/>
</dbReference>
<dbReference type="EMBL" id="CP003697">
    <property type="protein sequence ID" value="AGF73421.1"/>
    <property type="molecule type" value="Genomic_DNA"/>
</dbReference>
<dbReference type="eggNOG" id="ENOG503304R">
    <property type="taxonomic scope" value="Bacteria"/>
</dbReference>